<keyword evidence="3" id="KW-1185">Reference proteome</keyword>
<organism evidence="2 3">
    <name type="scientific">Amniculicola lignicola CBS 123094</name>
    <dbReference type="NCBI Taxonomy" id="1392246"/>
    <lineage>
        <taxon>Eukaryota</taxon>
        <taxon>Fungi</taxon>
        <taxon>Dikarya</taxon>
        <taxon>Ascomycota</taxon>
        <taxon>Pezizomycotina</taxon>
        <taxon>Dothideomycetes</taxon>
        <taxon>Pleosporomycetidae</taxon>
        <taxon>Pleosporales</taxon>
        <taxon>Amniculicolaceae</taxon>
        <taxon>Amniculicola</taxon>
    </lineage>
</organism>
<name>A0A6A5X0Q4_9PLEO</name>
<evidence type="ECO:0000313" key="3">
    <source>
        <dbReference type="Proteomes" id="UP000799779"/>
    </source>
</evidence>
<dbReference type="OrthoDB" id="3735750at2759"/>
<evidence type="ECO:0000313" key="2">
    <source>
        <dbReference type="EMBL" id="KAF2007208.1"/>
    </source>
</evidence>
<dbReference type="Proteomes" id="UP000799779">
    <property type="component" value="Unassembled WGS sequence"/>
</dbReference>
<accession>A0A6A5X0Q4</accession>
<sequence>MSWNYTVHRINQSFDQITVWYQDFMKRTEQSFRYLHQRIAYLEERDATQGPSDEQVERILRKILAEKFAGAGVNSHATKDHPSFVERRPEELAIPRAIPIDIATLEVDPSAVPSEQYRNTFAMLEGSLQRFPNVDLKPTRNDQSRRMDAKPTQPQFKTPNLPRASLQLPKPWS</sequence>
<reference evidence="2" key="1">
    <citation type="journal article" date="2020" name="Stud. Mycol.">
        <title>101 Dothideomycetes genomes: a test case for predicting lifestyles and emergence of pathogens.</title>
        <authorList>
            <person name="Haridas S."/>
            <person name="Albert R."/>
            <person name="Binder M."/>
            <person name="Bloem J."/>
            <person name="Labutti K."/>
            <person name="Salamov A."/>
            <person name="Andreopoulos B."/>
            <person name="Baker S."/>
            <person name="Barry K."/>
            <person name="Bills G."/>
            <person name="Bluhm B."/>
            <person name="Cannon C."/>
            <person name="Castanera R."/>
            <person name="Culley D."/>
            <person name="Daum C."/>
            <person name="Ezra D."/>
            <person name="Gonzalez J."/>
            <person name="Henrissat B."/>
            <person name="Kuo A."/>
            <person name="Liang C."/>
            <person name="Lipzen A."/>
            <person name="Lutzoni F."/>
            <person name="Magnuson J."/>
            <person name="Mondo S."/>
            <person name="Nolan M."/>
            <person name="Ohm R."/>
            <person name="Pangilinan J."/>
            <person name="Park H.-J."/>
            <person name="Ramirez L."/>
            <person name="Alfaro M."/>
            <person name="Sun H."/>
            <person name="Tritt A."/>
            <person name="Yoshinaga Y."/>
            <person name="Zwiers L.-H."/>
            <person name="Turgeon B."/>
            <person name="Goodwin S."/>
            <person name="Spatafora J."/>
            <person name="Crous P."/>
            <person name="Grigoriev I."/>
        </authorList>
    </citation>
    <scope>NUCLEOTIDE SEQUENCE</scope>
    <source>
        <strain evidence="2">CBS 123094</strain>
    </source>
</reference>
<evidence type="ECO:0000256" key="1">
    <source>
        <dbReference type="SAM" id="MobiDB-lite"/>
    </source>
</evidence>
<proteinExistence type="predicted"/>
<protein>
    <submittedName>
        <fullName evidence="2">Uncharacterized protein</fullName>
    </submittedName>
</protein>
<gene>
    <name evidence="2" type="ORF">P154DRAFT_115063</name>
</gene>
<feature type="compositionally biased region" description="Basic and acidic residues" evidence="1">
    <location>
        <begin position="137"/>
        <end position="149"/>
    </location>
</feature>
<dbReference type="AlphaFoldDB" id="A0A6A5X0Q4"/>
<feature type="region of interest" description="Disordered" evidence="1">
    <location>
        <begin position="132"/>
        <end position="173"/>
    </location>
</feature>
<dbReference type="EMBL" id="ML977557">
    <property type="protein sequence ID" value="KAF2007208.1"/>
    <property type="molecule type" value="Genomic_DNA"/>
</dbReference>